<comment type="caution">
    <text evidence="1">The sequence shown here is derived from an EMBL/GenBank/DDBJ whole genome shotgun (WGS) entry which is preliminary data.</text>
</comment>
<keyword evidence="2" id="KW-1185">Reference proteome</keyword>
<proteinExistence type="predicted"/>
<organism evidence="1 2">
    <name type="scientific">Araneus ventricosus</name>
    <name type="common">Orbweaver spider</name>
    <name type="synonym">Epeira ventricosa</name>
    <dbReference type="NCBI Taxonomy" id="182803"/>
    <lineage>
        <taxon>Eukaryota</taxon>
        <taxon>Metazoa</taxon>
        <taxon>Ecdysozoa</taxon>
        <taxon>Arthropoda</taxon>
        <taxon>Chelicerata</taxon>
        <taxon>Arachnida</taxon>
        <taxon>Araneae</taxon>
        <taxon>Araneomorphae</taxon>
        <taxon>Entelegynae</taxon>
        <taxon>Araneoidea</taxon>
        <taxon>Araneidae</taxon>
        <taxon>Araneus</taxon>
    </lineage>
</organism>
<accession>A0A4Y2WCA7</accession>
<evidence type="ECO:0000313" key="2">
    <source>
        <dbReference type="Proteomes" id="UP000499080"/>
    </source>
</evidence>
<reference evidence="1 2" key="1">
    <citation type="journal article" date="2019" name="Sci. Rep.">
        <title>Orb-weaving spider Araneus ventricosus genome elucidates the spidroin gene catalogue.</title>
        <authorList>
            <person name="Kono N."/>
            <person name="Nakamura H."/>
            <person name="Ohtoshi R."/>
            <person name="Moran D.A.P."/>
            <person name="Shinohara A."/>
            <person name="Yoshida Y."/>
            <person name="Fujiwara M."/>
            <person name="Mori M."/>
            <person name="Tomita M."/>
            <person name="Arakawa K."/>
        </authorList>
    </citation>
    <scope>NUCLEOTIDE SEQUENCE [LARGE SCALE GENOMIC DNA]</scope>
</reference>
<evidence type="ECO:0000313" key="1">
    <source>
        <dbReference type="EMBL" id="GBO35105.1"/>
    </source>
</evidence>
<name>A0A4Y2WCA7_ARAVE</name>
<dbReference type="Proteomes" id="UP000499080">
    <property type="component" value="Unassembled WGS sequence"/>
</dbReference>
<dbReference type="EMBL" id="BGPR01059027">
    <property type="protein sequence ID" value="GBO35105.1"/>
    <property type="molecule type" value="Genomic_DNA"/>
</dbReference>
<gene>
    <name evidence="1" type="ORF">AVEN_68733_1</name>
</gene>
<protein>
    <submittedName>
        <fullName evidence="1">Uncharacterized protein</fullName>
    </submittedName>
</protein>
<sequence>MCPSAVVRKPWIATPKGGGEKILWVAKFKRNLFDNKKYKAFLASRCGCDPQSRDHEPSTPPGVATMVITPPEGRDHGYHSQEVRDHGYHTSRRGRDQFITSRGCDHGYHTSRGVATILCLPPDGSHYGCLPPGVATIVITPLQGRDLVITPQRGRDHGYNTSRGVATIITSRGRDHGYASRRVTATMIITPPGSRPWLSHLQKGSRPWFFYLRGVATMIITPPEGSRP</sequence>
<dbReference type="AlphaFoldDB" id="A0A4Y2WCA7"/>